<feature type="chain" id="PRO_5045786111" evidence="5">
    <location>
        <begin position="27"/>
        <end position="701"/>
    </location>
</feature>
<dbReference type="PIRSF" id="PIRSF036354">
    <property type="entry name" value="NosR"/>
    <property type="match status" value="1"/>
</dbReference>
<keyword evidence="3 4" id="KW-0472">Membrane</keyword>
<dbReference type="Pfam" id="PF04205">
    <property type="entry name" value="FMN_bind"/>
    <property type="match status" value="1"/>
</dbReference>
<protein>
    <submittedName>
        <fullName evidence="7">Regulatory protein NosR</fullName>
    </submittedName>
</protein>
<accession>A0ABP7SQ39</accession>
<keyword evidence="4" id="KW-0812">Transmembrane</keyword>
<keyword evidence="4" id="KW-1133">Transmembrane helix</keyword>
<evidence type="ECO:0000313" key="8">
    <source>
        <dbReference type="Proteomes" id="UP001501353"/>
    </source>
</evidence>
<evidence type="ECO:0000256" key="3">
    <source>
        <dbReference type="ARBA" id="ARBA00023136"/>
    </source>
</evidence>
<feature type="transmembrane region" description="Helical" evidence="4">
    <location>
        <begin position="440"/>
        <end position="458"/>
    </location>
</feature>
<feature type="transmembrane region" description="Helical" evidence="4">
    <location>
        <begin position="482"/>
        <end position="503"/>
    </location>
</feature>
<feature type="transmembrane region" description="Helical" evidence="4">
    <location>
        <begin position="586"/>
        <end position="604"/>
    </location>
</feature>
<keyword evidence="2" id="KW-1003">Cell membrane</keyword>
<dbReference type="SMART" id="SM00900">
    <property type="entry name" value="FMN_bind"/>
    <property type="match status" value="1"/>
</dbReference>
<keyword evidence="5" id="KW-0732">Signal</keyword>
<dbReference type="InterPro" id="IPR011399">
    <property type="entry name" value="NosR"/>
</dbReference>
<comment type="subcellular location">
    <subcellularLocation>
        <location evidence="1">Cell membrane</location>
    </subcellularLocation>
</comment>
<evidence type="ECO:0000259" key="6">
    <source>
        <dbReference type="SMART" id="SM00900"/>
    </source>
</evidence>
<dbReference type="PANTHER" id="PTHR30224:SF4">
    <property type="entry name" value="ELECTRON TRANSPORT PROTEIN YCCM-RELATED"/>
    <property type="match status" value="1"/>
</dbReference>
<evidence type="ECO:0000256" key="4">
    <source>
        <dbReference type="SAM" id="Phobius"/>
    </source>
</evidence>
<reference evidence="8" key="1">
    <citation type="journal article" date="2019" name="Int. J. Syst. Evol. Microbiol.">
        <title>The Global Catalogue of Microorganisms (GCM) 10K type strain sequencing project: providing services to taxonomists for standard genome sequencing and annotation.</title>
        <authorList>
            <consortium name="The Broad Institute Genomics Platform"/>
            <consortium name="The Broad Institute Genome Sequencing Center for Infectious Disease"/>
            <person name="Wu L."/>
            <person name="Ma J."/>
        </authorList>
    </citation>
    <scope>NUCLEOTIDE SEQUENCE [LARGE SCALE GENOMIC DNA]</scope>
    <source>
        <strain evidence="8">JCM 16673</strain>
    </source>
</reference>
<feature type="transmembrane region" description="Helical" evidence="4">
    <location>
        <begin position="409"/>
        <end position="428"/>
    </location>
</feature>
<dbReference type="InterPro" id="IPR052378">
    <property type="entry name" value="NosR_regulator"/>
</dbReference>
<dbReference type="InterPro" id="IPR017896">
    <property type="entry name" value="4Fe4S_Fe-S-bd"/>
</dbReference>
<gene>
    <name evidence="7" type="ORF">GCM10022212_06510</name>
</gene>
<evidence type="ECO:0000256" key="2">
    <source>
        <dbReference type="ARBA" id="ARBA00022475"/>
    </source>
</evidence>
<dbReference type="RefSeq" id="WP_344761796.1">
    <property type="nucleotide sequence ID" value="NZ_BAAAZE010000005.1"/>
</dbReference>
<dbReference type="InterPro" id="IPR007329">
    <property type="entry name" value="FMN-bd"/>
</dbReference>
<dbReference type="EMBL" id="BAAAZE010000005">
    <property type="protein sequence ID" value="GAA4014688.1"/>
    <property type="molecule type" value="Genomic_DNA"/>
</dbReference>
<evidence type="ECO:0000256" key="5">
    <source>
        <dbReference type="SAM" id="SignalP"/>
    </source>
</evidence>
<comment type="caution">
    <text evidence="7">The sequence shown here is derived from an EMBL/GenBank/DDBJ whole genome shotgun (WGS) entry which is preliminary data.</text>
</comment>
<feature type="signal peptide" evidence="5">
    <location>
        <begin position="1"/>
        <end position="26"/>
    </location>
</feature>
<evidence type="ECO:0000313" key="7">
    <source>
        <dbReference type="EMBL" id="GAA4014688.1"/>
    </source>
</evidence>
<name>A0ABP7SQ39_9BURK</name>
<organism evidence="7 8">
    <name type="scientific">Actimicrobium antarcticum</name>
    <dbReference type="NCBI Taxonomy" id="1051899"/>
    <lineage>
        <taxon>Bacteria</taxon>
        <taxon>Pseudomonadati</taxon>
        <taxon>Pseudomonadota</taxon>
        <taxon>Betaproteobacteria</taxon>
        <taxon>Burkholderiales</taxon>
        <taxon>Oxalobacteraceae</taxon>
        <taxon>Actimicrobium</taxon>
    </lineage>
</organism>
<dbReference type="PANTHER" id="PTHR30224">
    <property type="entry name" value="ELECTRON TRANSPORT PROTEIN"/>
    <property type="match status" value="1"/>
</dbReference>
<feature type="transmembrane region" description="Helical" evidence="4">
    <location>
        <begin position="546"/>
        <end position="566"/>
    </location>
</feature>
<dbReference type="SUPFAM" id="SSF54862">
    <property type="entry name" value="4Fe-4S ferredoxins"/>
    <property type="match status" value="1"/>
</dbReference>
<evidence type="ECO:0000256" key="1">
    <source>
        <dbReference type="ARBA" id="ARBA00004236"/>
    </source>
</evidence>
<dbReference type="Pfam" id="PF12801">
    <property type="entry name" value="Fer4_5"/>
    <property type="match status" value="2"/>
</dbReference>
<feature type="domain" description="FMN-binding" evidence="6">
    <location>
        <begin position="81"/>
        <end position="180"/>
    </location>
</feature>
<sequence>MTTILRSLLRFFAFAAVLLCSLTASAGTMTQAELVRRFPSPYMVGDKDPALPVWPIFKKNMTSTELVAYVFESIDFAPIPGFSGVPMNLLIALDPAGAFVDVKVLSHHEPVFLDGLGEEPMFKFVSQYQGISLKQNIKISTGNMSRSKQEGANVYIDGVSKATASVRIINQSALSAALKVARKKLGFAEGRDPDLIARIKTDAYSVMSVDALRRRGLIQPVLIANRDIEKAYAGSAGADLDPIALAQPDAPFVDMEVSYVSVPTVGRNLLGEAGWAKLSARLDPGDHAIMLVSKGRYGVVGDDFTRGAVPDRLALKQGTLPIEIRDLDLDVTLPGVPLDGFKIFRVISQSGLDPSLPLEFFLHVTRNKGMVYPEKISRDLRFTVNLPAEFYVAAEPDNKTWRAIWWQRWWELALLAAALLLLSCALVLQKKLVRHEQAFIWFRRGFLVFTAGFIGWYAQGQLSIVNLTSIVQALMAGRGLEFLLYDPMSVSLWGFVLVSLLVWGRGTFCGWLCPFGALQEFTGKLGQALKFPQLLIRPVLDGRLKLVKYGLLAAIIGSAFFSATLTDKLVELEPFKTAITLNFIRSWPYVAYAVGLLLLSMFSYKFFCRYLCPFGAGLAVLGRFRILNWLPRRAACGTPCQTCRHSCEYKAIKPSGAIQYEECFQCLDCVVIYESDEKCAPLIMEKKRARIIPIDVAPVSR</sequence>
<dbReference type="Proteomes" id="UP001501353">
    <property type="component" value="Unassembled WGS sequence"/>
</dbReference>
<proteinExistence type="predicted"/>
<keyword evidence="8" id="KW-1185">Reference proteome</keyword>